<evidence type="ECO:0000259" key="4">
    <source>
        <dbReference type="Pfam" id="PF00535"/>
    </source>
</evidence>
<comment type="similarity">
    <text evidence="1">Belongs to the glycosyltransferase 2 family.</text>
</comment>
<dbReference type="Proteomes" id="UP001368500">
    <property type="component" value="Unassembled WGS sequence"/>
</dbReference>
<dbReference type="InterPro" id="IPR001173">
    <property type="entry name" value="Glyco_trans_2-like"/>
</dbReference>
<feature type="domain" description="Glycosyltransferase 2-like" evidence="4">
    <location>
        <begin position="8"/>
        <end position="171"/>
    </location>
</feature>
<dbReference type="GO" id="GO:0016757">
    <property type="term" value="F:glycosyltransferase activity"/>
    <property type="evidence" value="ECO:0007669"/>
    <property type="project" value="UniProtKB-KW"/>
</dbReference>
<name>A0ABU9B528_9BURK</name>
<dbReference type="RefSeq" id="WP_341372572.1">
    <property type="nucleotide sequence ID" value="NZ_JBBUTF010000002.1"/>
</dbReference>
<dbReference type="PANTHER" id="PTHR43685">
    <property type="entry name" value="GLYCOSYLTRANSFERASE"/>
    <property type="match status" value="1"/>
</dbReference>
<evidence type="ECO:0000256" key="3">
    <source>
        <dbReference type="ARBA" id="ARBA00022679"/>
    </source>
</evidence>
<keyword evidence="2 5" id="KW-0328">Glycosyltransferase</keyword>
<dbReference type="InterPro" id="IPR050834">
    <property type="entry name" value="Glycosyltransf_2"/>
</dbReference>
<dbReference type="Gene3D" id="3.90.550.10">
    <property type="entry name" value="Spore Coat Polysaccharide Biosynthesis Protein SpsA, Chain A"/>
    <property type="match status" value="1"/>
</dbReference>
<keyword evidence="3 5" id="KW-0808">Transferase</keyword>
<dbReference type="PANTHER" id="PTHR43685:SF5">
    <property type="entry name" value="GLYCOSYLTRANSFERASE EPSE-RELATED"/>
    <property type="match status" value="1"/>
</dbReference>
<evidence type="ECO:0000313" key="6">
    <source>
        <dbReference type="Proteomes" id="UP001368500"/>
    </source>
</evidence>
<dbReference type="InterPro" id="IPR029044">
    <property type="entry name" value="Nucleotide-diphossugar_trans"/>
</dbReference>
<organism evidence="5 6">
    <name type="scientific">Pseudaquabacterium rugosum</name>
    <dbReference type="NCBI Taxonomy" id="2984194"/>
    <lineage>
        <taxon>Bacteria</taxon>
        <taxon>Pseudomonadati</taxon>
        <taxon>Pseudomonadota</taxon>
        <taxon>Betaproteobacteria</taxon>
        <taxon>Burkholderiales</taxon>
        <taxon>Sphaerotilaceae</taxon>
        <taxon>Pseudaquabacterium</taxon>
    </lineage>
</organism>
<reference evidence="5 6" key="1">
    <citation type="submission" date="2024-04" db="EMBL/GenBank/DDBJ databases">
        <title>Novel species of the genus Ideonella isolated from streams.</title>
        <authorList>
            <person name="Lu H."/>
        </authorList>
    </citation>
    <scope>NUCLEOTIDE SEQUENCE [LARGE SCALE GENOMIC DNA]</scope>
    <source>
        <strain evidence="5 6">BYS139W</strain>
    </source>
</reference>
<keyword evidence="6" id="KW-1185">Reference proteome</keyword>
<evidence type="ECO:0000256" key="1">
    <source>
        <dbReference type="ARBA" id="ARBA00006739"/>
    </source>
</evidence>
<sequence>MSASPLVSVVVPSFNEDPHIVRASLESIRAQTFSDFECIVIDESTRPELAQACRAVCAEDPRFIYVHPTTRLGLPKSLNLAISKARGQLIARFDSDDVCMPERLALQVAYLQAHPEISVVGGALDIISDEGKFLAHRRYPQTSAAIAKGMQLTTTIAHPTVMYRKKAIEQHGGYNADYRFSEDLDLWLRWLNAGLCFANLPQVLVQYRQDNTRRDSRHWRFNLRARTSNFTAQHWLRRVIGIACIATWVVMPEKAQEQIFKALVLRRRSQEAIQ</sequence>
<accession>A0ABU9B528</accession>
<evidence type="ECO:0000256" key="2">
    <source>
        <dbReference type="ARBA" id="ARBA00022676"/>
    </source>
</evidence>
<evidence type="ECO:0000313" key="5">
    <source>
        <dbReference type="EMBL" id="MEK8024801.1"/>
    </source>
</evidence>
<dbReference type="EC" id="2.4.-.-" evidence="5"/>
<gene>
    <name evidence="5" type="ORF">AACH11_02305</name>
</gene>
<dbReference type="SUPFAM" id="SSF53448">
    <property type="entry name" value="Nucleotide-diphospho-sugar transferases"/>
    <property type="match status" value="1"/>
</dbReference>
<protein>
    <submittedName>
        <fullName evidence="5">Glycosyltransferase</fullName>
        <ecNumber evidence="5">2.4.-.-</ecNumber>
    </submittedName>
</protein>
<dbReference type="EMBL" id="JBBUTF010000002">
    <property type="protein sequence ID" value="MEK8024801.1"/>
    <property type="molecule type" value="Genomic_DNA"/>
</dbReference>
<comment type="caution">
    <text evidence="5">The sequence shown here is derived from an EMBL/GenBank/DDBJ whole genome shotgun (WGS) entry which is preliminary data.</text>
</comment>
<proteinExistence type="inferred from homology"/>
<dbReference type="Pfam" id="PF00535">
    <property type="entry name" value="Glycos_transf_2"/>
    <property type="match status" value="1"/>
</dbReference>